<proteinExistence type="predicted"/>
<dbReference type="EMBL" id="KN818297">
    <property type="protein sequence ID" value="KIL60540.1"/>
    <property type="molecule type" value="Genomic_DNA"/>
</dbReference>
<evidence type="ECO:0000313" key="2">
    <source>
        <dbReference type="EMBL" id="KIL60540.1"/>
    </source>
</evidence>
<reference evidence="2 3" key="1">
    <citation type="submission" date="2014-04" db="EMBL/GenBank/DDBJ databases">
        <title>Evolutionary Origins and Diversification of the Mycorrhizal Mutualists.</title>
        <authorList>
            <consortium name="DOE Joint Genome Institute"/>
            <consortium name="Mycorrhizal Genomics Consortium"/>
            <person name="Kohler A."/>
            <person name="Kuo A."/>
            <person name="Nagy L.G."/>
            <person name="Floudas D."/>
            <person name="Copeland A."/>
            <person name="Barry K.W."/>
            <person name="Cichocki N."/>
            <person name="Veneault-Fourrey C."/>
            <person name="LaButti K."/>
            <person name="Lindquist E.A."/>
            <person name="Lipzen A."/>
            <person name="Lundell T."/>
            <person name="Morin E."/>
            <person name="Murat C."/>
            <person name="Riley R."/>
            <person name="Ohm R."/>
            <person name="Sun H."/>
            <person name="Tunlid A."/>
            <person name="Henrissat B."/>
            <person name="Grigoriev I.V."/>
            <person name="Hibbett D.S."/>
            <person name="Martin F."/>
        </authorList>
    </citation>
    <scope>NUCLEOTIDE SEQUENCE [LARGE SCALE GENOMIC DNA]</scope>
    <source>
        <strain evidence="2 3">Koide BX008</strain>
    </source>
</reference>
<organism evidence="2 3">
    <name type="scientific">Amanita muscaria (strain Koide BX008)</name>
    <dbReference type="NCBI Taxonomy" id="946122"/>
    <lineage>
        <taxon>Eukaryota</taxon>
        <taxon>Fungi</taxon>
        <taxon>Dikarya</taxon>
        <taxon>Basidiomycota</taxon>
        <taxon>Agaricomycotina</taxon>
        <taxon>Agaricomycetes</taxon>
        <taxon>Agaricomycetidae</taxon>
        <taxon>Agaricales</taxon>
        <taxon>Pluteineae</taxon>
        <taxon>Amanitaceae</taxon>
        <taxon>Amanita</taxon>
    </lineage>
</organism>
<evidence type="ECO:0000259" key="1">
    <source>
        <dbReference type="Pfam" id="PF18803"/>
    </source>
</evidence>
<feature type="domain" description="CxC2-like cysteine cluster KDZ transposase-associated" evidence="1">
    <location>
        <begin position="190"/>
        <end position="297"/>
    </location>
</feature>
<dbReference type="InterPro" id="IPR041457">
    <property type="entry name" value="CxC2_KDZ-assoc"/>
</dbReference>
<dbReference type="Pfam" id="PF18758">
    <property type="entry name" value="KDZ"/>
    <property type="match status" value="1"/>
</dbReference>
<dbReference type="PANTHER" id="PTHR33096:SF1">
    <property type="entry name" value="CXC1-LIKE CYSTEINE CLUSTER ASSOCIATED WITH KDZ TRANSPOSASES DOMAIN-CONTAINING PROTEIN"/>
    <property type="match status" value="1"/>
</dbReference>
<dbReference type="Pfam" id="PF18803">
    <property type="entry name" value="CxC2"/>
    <property type="match status" value="1"/>
</dbReference>
<accession>A0A0C2SCB0</accession>
<dbReference type="PANTHER" id="PTHR33096">
    <property type="entry name" value="CXC2 DOMAIN-CONTAINING PROTEIN"/>
    <property type="match status" value="1"/>
</dbReference>
<dbReference type="OrthoDB" id="3257338at2759"/>
<dbReference type="InterPro" id="IPR040521">
    <property type="entry name" value="KDZ"/>
</dbReference>
<keyword evidence="3" id="KW-1185">Reference proteome</keyword>
<sequence length="988" mass="113684">MTMASRKRRRQKVEEYTYETSEDERCKTPPPILHRHTHVESHNGRLTTQQLLYSVPGSPNSSAVEARPTPITCTHDADDLDFNNVPSEEEATDHVKENDGNNCRIRDVRPLLQWIPEVDTFLQELLRHEGRGPSMQSCCRCGMDFAQCYRCTDCFLNDLYCKACIVTNHRGMPFHRIQEWTGYCFSRTSLRALGMRIQLNHPSGQQCHNPVNSYNDDFTIIDLNGIHTVAIDYCNCQLAQPRTVQLLRSRLYPATVIDPKTAATFQVLETFHLLTLISKVSAFDFYTTLSRRTDNTGTQDIPSRYPSFLLMVRQWRHLKLLKRMGRGHHTAGRSVTKEGECAVLCPACPQPGRNLPSDWMKESGKRQWLYTLFLGIDANFRLKRLNVSKNADDPDLNQGCAYFVNDKSFQLYLQEYNDKVPNDNSTCSNYDAIKLASMRGGKGTATTGVGTIECIRHDMKRPTSVGDLQKGERYVNMDYFFLSSIQRNCPTRLVVSYDIACQWSKNLEQRIRLYGPTLGSVVQDMSITFAVPKAHLPVHQDFCKSRFSFNFLPRMGRTDGEAPERGWAATNAVANSTKEMGPGSRRDTLDDHFGDYNWRKVTNLSSVLLAKFTEAMAAQVEHTVAFQEFSSALGDEDVSTWTKAIQEWERDPTSKSNPYELKEKRISEAQVRLQLAQQDASDDSDNRIHFEITPSILISQGLELEELQRRLRLDVKILGLHATELQRARISECLVRLRRRIEAWQEFQHLYMPAVALLRARSDQEVGGTPITATAMDLMLPSKVILYVNCDIKLIEHEWELRMAQASDTLHELQRLLLVRRQLYKSKEQYGTGQRHHTRSVGLIKNVQEKVNRAVERYRTTRVHLTSLANYLSKSGWEDTIRPLVDEDIRAPDEEDSPSEGRRTFTWIWRTGSVVLRIEWCKARARAHRWQEECLLLKEEMRRVLQFFDSEILRWKGLASKWQGITDKLVLAGDFKDNETGFVEFHST</sequence>
<name>A0A0C2SCB0_AMAMK</name>
<dbReference type="Proteomes" id="UP000054549">
    <property type="component" value="Unassembled WGS sequence"/>
</dbReference>
<gene>
    <name evidence="2" type="ORF">M378DRAFT_187771</name>
</gene>
<dbReference type="AlphaFoldDB" id="A0A0C2SCB0"/>
<dbReference type="STRING" id="946122.A0A0C2SCB0"/>
<protein>
    <recommendedName>
        <fullName evidence="1">CxC2-like cysteine cluster KDZ transposase-associated domain-containing protein</fullName>
    </recommendedName>
</protein>
<dbReference type="InParanoid" id="A0A0C2SCB0"/>
<dbReference type="HOGENOM" id="CLU_003703_13_0_1"/>
<evidence type="ECO:0000313" key="3">
    <source>
        <dbReference type="Proteomes" id="UP000054549"/>
    </source>
</evidence>